<dbReference type="Proteomes" id="UP000383932">
    <property type="component" value="Unassembled WGS sequence"/>
</dbReference>
<proteinExistence type="predicted"/>
<evidence type="ECO:0000313" key="1">
    <source>
        <dbReference type="EMBL" id="KAB5588565.1"/>
    </source>
</evidence>
<keyword evidence="2" id="KW-1185">Reference proteome</keyword>
<evidence type="ECO:0000313" key="2">
    <source>
        <dbReference type="Proteomes" id="UP000383932"/>
    </source>
</evidence>
<sequence length="91" mass="9774">MDLINTGSGAGQWHARTDLKREVTRLASELGAGGTQAVKWTELQRELGKQSSVGVEGSEFLEVVRVLEAEGAVRIAGERERRTIQLVGGVA</sequence>
<accession>A0A5N5Q9Z9</accession>
<dbReference type="OrthoDB" id="10251574at2759"/>
<dbReference type="GO" id="GO:0051301">
    <property type="term" value="P:cell division"/>
    <property type="evidence" value="ECO:0007669"/>
    <property type="project" value="UniProtKB-KW"/>
</dbReference>
<name>A0A5N5Q9Z9_9AGAM</name>
<dbReference type="EMBL" id="SSOP01000420">
    <property type="protein sequence ID" value="KAB5588565.1"/>
    <property type="molecule type" value="Genomic_DNA"/>
</dbReference>
<gene>
    <name evidence="1" type="ORF">CTheo_7990</name>
</gene>
<keyword evidence="1" id="KW-0131">Cell cycle</keyword>
<reference evidence="1 2" key="1">
    <citation type="journal article" date="2019" name="Fungal Biol. Biotechnol.">
        <title>Draft genome sequence of fastidious pathogen Ceratobasidium theobromae, which causes vascular-streak dieback in Theobroma cacao.</title>
        <authorList>
            <person name="Ali S.S."/>
            <person name="Asman A."/>
            <person name="Shao J."/>
            <person name="Firmansyah A.P."/>
            <person name="Susilo A.W."/>
            <person name="Rosmana A."/>
            <person name="McMahon P."/>
            <person name="Junaid M."/>
            <person name="Guest D."/>
            <person name="Kheng T.Y."/>
            <person name="Meinhardt L.W."/>
            <person name="Bailey B.A."/>
        </authorList>
    </citation>
    <scope>NUCLEOTIDE SEQUENCE [LARGE SCALE GENOMIC DNA]</scope>
    <source>
        <strain evidence="1 2">CT2</strain>
    </source>
</reference>
<comment type="caution">
    <text evidence="1">The sequence shown here is derived from an EMBL/GenBank/DDBJ whole genome shotgun (WGS) entry which is preliminary data.</text>
</comment>
<keyword evidence="1" id="KW-0132">Cell division</keyword>
<protein>
    <submittedName>
        <fullName evidence="1">Minichromosome maintenance protein 4 (Cell division control protein 54)</fullName>
    </submittedName>
</protein>
<organism evidence="1 2">
    <name type="scientific">Ceratobasidium theobromae</name>
    <dbReference type="NCBI Taxonomy" id="1582974"/>
    <lineage>
        <taxon>Eukaryota</taxon>
        <taxon>Fungi</taxon>
        <taxon>Dikarya</taxon>
        <taxon>Basidiomycota</taxon>
        <taxon>Agaricomycotina</taxon>
        <taxon>Agaricomycetes</taxon>
        <taxon>Cantharellales</taxon>
        <taxon>Ceratobasidiaceae</taxon>
        <taxon>Ceratobasidium</taxon>
    </lineage>
</organism>
<dbReference type="AlphaFoldDB" id="A0A5N5Q9Z9"/>
<dbReference type="Pfam" id="PF21128">
    <property type="entry name" value="WHD_MCM4"/>
    <property type="match status" value="1"/>
</dbReference>